<feature type="non-terminal residue" evidence="1">
    <location>
        <position position="173"/>
    </location>
</feature>
<organism evidence="1 2">
    <name type="scientific">Hygrophoropsis aurantiaca</name>
    <dbReference type="NCBI Taxonomy" id="72124"/>
    <lineage>
        <taxon>Eukaryota</taxon>
        <taxon>Fungi</taxon>
        <taxon>Dikarya</taxon>
        <taxon>Basidiomycota</taxon>
        <taxon>Agaricomycotina</taxon>
        <taxon>Agaricomycetes</taxon>
        <taxon>Agaricomycetidae</taxon>
        <taxon>Boletales</taxon>
        <taxon>Coniophorineae</taxon>
        <taxon>Hygrophoropsidaceae</taxon>
        <taxon>Hygrophoropsis</taxon>
    </lineage>
</organism>
<protein>
    <submittedName>
        <fullName evidence="1">Uncharacterized protein</fullName>
    </submittedName>
</protein>
<gene>
    <name evidence="1" type="ORF">BJ138DRAFT_979840</name>
</gene>
<name>A0ACB7ZWI1_9AGAM</name>
<comment type="caution">
    <text evidence="1">The sequence shown here is derived from an EMBL/GenBank/DDBJ whole genome shotgun (WGS) entry which is preliminary data.</text>
</comment>
<evidence type="ECO:0000313" key="2">
    <source>
        <dbReference type="Proteomes" id="UP000790377"/>
    </source>
</evidence>
<feature type="non-terminal residue" evidence="1">
    <location>
        <position position="1"/>
    </location>
</feature>
<keyword evidence="2" id="KW-1185">Reference proteome</keyword>
<dbReference type="EMBL" id="MU268197">
    <property type="protein sequence ID" value="KAH7905415.1"/>
    <property type="molecule type" value="Genomic_DNA"/>
</dbReference>
<proteinExistence type="predicted"/>
<evidence type="ECO:0000313" key="1">
    <source>
        <dbReference type="EMBL" id="KAH7905415.1"/>
    </source>
</evidence>
<accession>A0ACB7ZWI1</accession>
<dbReference type="Proteomes" id="UP000790377">
    <property type="component" value="Unassembled WGS sequence"/>
</dbReference>
<reference evidence="1" key="1">
    <citation type="journal article" date="2021" name="New Phytol.">
        <title>Evolutionary innovations through gain and loss of genes in the ectomycorrhizal Boletales.</title>
        <authorList>
            <person name="Wu G."/>
            <person name="Miyauchi S."/>
            <person name="Morin E."/>
            <person name="Kuo A."/>
            <person name="Drula E."/>
            <person name="Varga T."/>
            <person name="Kohler A."/>
            <person name="Feng B."/>
            <person name="Cao Y."/>
            <person name="Lipzen A."/>
            <person name="Daum C."/>
            <person name="Hundley H."/>
            <person name="Pangilinan J."/>
            <person name="Johnson J."/>
            <person name="Barry K."/>
            <person name="LaButti K."/>
            <person name="Ng V."/>
            <person name="Ahrendt S."/>
            <person name="Min B."/>
            <person name="Choi I.G."/>
            <person name="Park H."/>
            <person name="Plett J.M."/>
            <person name="Magnuson J."/>
            <person name="Spatafora J.W."/>
            <person name="Nagy L.G."/>
            <person name="Henrissat B."/>
            <person name="Grigoriev I.V."/>
            <person name="Yang Z.L."/>
            <person name="Xu J."/>
            <person name="Martin F.M."/>
        </authorList>
    </citation>
    <scope>NUCLEOTIDE SEQUENCE</scope>
    <source>
        <strain evidence="1">ATCC 28755</strain>
    </source>
</reference>
<sequence>THSRIKKMSTFFNEKANIYTLANLLPTATWGPYHPQPSDDRSKTLCNPATGDPINVWIIGHITRVGFTWDNAPAKQASISVALLSPQLSRQTANVLALLSDPPQGWANVQAARWQSTRMGNGVNSQVPILFSAVYDARDKLEAKAKMECLSPLELKHRDLVLVEAKLKRYNIR</sequence>